<name>N0BJK4_9EURY</name>
<evidence type="ECO:0000256" key="2">
    <source>
        <dbReference type="SAM" id="Phobius"/>
    </source>
</evidence>
<dbReference type="InterPro" id="IPR055767">
    <property type="entry name" value="DUF7343"/>
</dbReference>
<dbReference type="Proteomes" id="UP000013307">
    <property type="component" value="Chromosome"/>
</dbReference>
<dbReference type="InterPro" id="IPR036390">
    <property type="entry name" value="WH_DNA-bd_sf"/>
</dbReference>
<dbReference type="RefSeq" id="WP_015589929.1">
    <property type="nucleotide sequence ID" value="NC_021169.1"/>
</dbReference>
<feature type="domain" description="DUF7343" evidence="3">
    <location>
        <begin position="110"/>
        <end position="167"/>
    </location>
</feature>
<gene>
    <name evidence="4" type="ORF">Asulf_00298</name>
</gene>
<proteinExistence type="predicted"/>
<accession>N0BJK4</accession>
<dbReference type="OrthoDB" id="51606at2157"/>
<feature type="transmembrane region" description="Helical" evidence="2">
    <location>
        <begin position="18"/>
        <end position="36"/>
    </location>
</feature>
<keyword evidence="5" id="KW-1185">Reference proteome</keyword>
<keyword evidence="1" id="KW-0175">Coiled coil</keyword>
<dbReference type="SUPFAM" id="SSF46785">
    <property type="entry name" value="Winged helix' DNA-binding domain"/>
    <property type="match status" value="1"/>
</dbReference>
<keyword evidence="2" id="KW-0472">Membrane</keyword>
<feature type="coiled-coil region" evidence="1">
    <location>
        <begin position="79"/>
        <end position="111"/>
    </location>
</feature>
<reference evidence="4 5" key="1">
    <citation type="journal article" date="2013" name="Genome Announc.">
        <title>Complete Genome Sequence of the Thermophilic and Facultatively Chemolithoautotrophic Sulfate Reducer Archaeoglobus sulfaticallidus Strain PM70-1T.</title>
        <authorList>
            <person name="Stokke R."/>
            <person name="Hocking W.P."/>
            <person name="Steinsbu B.O."/>
            <person name="Steen I.H."/>
        </authorList>
    </citation>
    <scope>NUCLEOTIDE SEQUENCE [LARGE SCALE GENOMIC DNA]</scope>
    <source>
        <strain evidence="4">PM70-1</strain>
    </source>
</reference>
<evidence type="ECO:0000313" key="5">
    <source>
        <dbReference type="Proteomes" id="UP000013307"/>
    </source>
</evidence>
<protein>
    <recommendedName>
        <fullName evidence="3">DUF7343 domain-containing protein</fullName>
    </recommendedName>
</protein>
<dbReference type="HOGENOM" id="CLU_128025_0_0_2"/>
<keyword evidence="2" id="KW-1133">Transmembrane helix</keyword>
<dbReference type="Gene3D" id="1.10.10.10">
    <property type="entry name" value="Winged helix-like DNA-binding domain superfamily/Winged helix DNA-binding domain"/>
    <property type="match status" value="1"/>
</dbReference>
<dbReference type="eggNOG" id="arCOG00396">
    <property type="taxonomic scope" value="Archaea"/>
</dbReference>
<evidence type="ECO:0000256" key="1">
    <source>
        <dbReference type="SAM" id="Coils"/>
    </source>
</evidence>
<dbReference type="Pfam" id="PF24034">
    <property type="entry name" value="DUF7343"/>
    <property type="match status" value="1"/>
</dbReference>
<evidence type="ECO:0000259" key="3">
    <source>
        <dbReference type="Pfam" id="PF24034"/>
    </source>
</evidence>
<dbReference type="InterPro" id="IPR036388">
    <property type="entry name" value="WH-like_DNA-bd_sf"/>
</dbReference>
<dbReference type="InterPro" id="IPR011991">
    <property type="entry name" value="ArsR-like_HTH"/>
</dbReference>
<organism evidence="4 5">
    <name type="scientific">Archaeoglobus sulfaticallidus PM70-1</name>
    <dbReference type="NCBI Taxonomy" id="387631"/>
    <lineage>
        <taxon>Archaea</taxon>
        <taxon>Methanobacteriati</taxon>
        <taxon>Methanobacteriota</taxon>
        <taxon>Archaeoglobi</taxon>
        <taxon>Archaeoglobales</taxon>
        <taxon>Archaeoglobaceae</taxon>
        <taxon>Archaeoglobus</taxon>
    </lineage>
</organism>
<dbReference type="CDD" id="cd00090">
    <property type="entry name" value="HTH_ARSR"/>
    <property type="match status" value="1"/>
</dbReference>
<evidence type="ECO:0000313" key="4">
    <source>
        <dbReference type="EMBL" id="AGK60330.1"/>
    </source>
</evidence>
<feature type="transmembrane region" description="Helical" evidence="2">
    <location>
        <begin position="48"/>
        <end position="69"/>
    </location>
</feature>
<keyword evidence="2" id="KW-0812">Transmembrane</keyword>
<dbReference type="GeneID" id="15391944"/>
<dbReference type="KEGG" id="ast:Asulf_00298"/>
<dbReference type="AlphaFoldDB" id="N0BJK4"/>
<sequence length="177" mass="20613">MSGKLQVKSISELNNAEFVLLIGGAFFLFTSFLLFPNLHHYMMMGPYYMSYLPFILGLLGLAMIILSLVKTSSSEVSNLERDTNLKNHEENQNERKDNEKLSVALRLLNDDEAKILRIIHDNEGITQDSLHFRTGFSQSKISMIMKKLEERDLIVRERFGKTYKIYLSEWLRDCKNR</sequence>
<dbReference type="EMBL" id="CP005290">
    <property type="protein sequence ID" value="AGK60330.1"/>
    <property type="molecule type" value="Genomic_DNA"/>
</dbReference>